<comment type="caution">
    <text evidence="2">The sequence shown here is derived from an EMBL/GenBank/DDBJ whole genome shotgun (WGS) entry which is preliminary data.</text>
</comment>
<dbReference type="EMBL" id="RXLQ01000003">
    <property type="protein sequence ID" value="RSZ60018.1"/>
    <property type="molecule type" value="Genomic_DNA"/>
</dbReference>
<proteinExistence type="predicted"/>
<gene>
    <name evidence="2" type="ORF">EJB06_07515</name>
</gene>
<organism evidence="2 3">
    <name type="scientific">Massilia atriviolacea</name>
    <dbReference type="NCBI Taxonomy" id="2495579"/>
    <lineage>
        <taxon>Bacteria</taxon>
        <taxon>Pseudomonadati</taxon>
        <taxon>Pseudomonadota</taxon>
        <taxon>Betaproteobacteria</taxon>
        <taxon>Burkholderiales</taxon>
        <taxon>Oxalobacteraceae</taxon>
        <taxon>Telluria group</taxon>
        <taxon>Massilia</taxon>
    </lineage>
</organism>
<name>A0A430HR76_9BURK</name>
<keyword evidence="3" id="KW-1185">Reference proteome</keyword>
<accession>A0A430HR76</accession>
<evidence type="ECO:0000313" key="2">
    <source>
        <dbReference type="EMBL" id="RSZ60018.1"/>
    </source>
</evidence>
<dbReference type="Proteomes" id="UP000278085">
    <property type="component" value="Unassembled WGS sequence"/>
</dbReference>
<evidence type="ECO:0000313" key="3">
    <source>
        <dbReference type="Proteomes" id="UP000278085"/>
    </source>
</evidence>
<protein>
    <submittedName>
        <fullName evidence="2">Uncharacterized protein</fullName>
    </submittedName>
</protein>
<dbReference type="RefSeq" id="WP_126073379.1">
    <property type="nucleotide sequence ID" value="NZ_CP051166.1"/>
</dbReference>
<feature type="region of interest" description="Disordered" evidence="1">
    <location>
        <begin position="46"/>
        <end position="82"/>
    </location>
</feature>
<dbReference type="OrthoDB" id="8779912at2"/>
<reference evidence="2 3" key="1">
    <citation type="submission" date="2018-12" db="EMBL/GenBank/DDBJ databases">
        <authorList>
            <person name="Yang E."/>
        </authorList>
    </citation>
    <scope>NUCLEOTIDE SEQUENCE [LARGE SCALE GENOMIC DNA]</scope>
    <source>
        <strain evidence="2 3">SOD</strain>
    </source>
</reference>
<sequence length="82" mass="8839">MKSNPNARNICIEILLNGAERSTLDGLRGGLGASPFFRSLLHAEARTHGTPPAPPKESRHCRGAGRPASRASIARPMVRRQV</sequence>
<dbReference type="AlphaFoldDB" id="A0A430HR76"/>
<evidence type="ECO:0000256" key="1">
    <source>
        <dbReference type="SAM" id="MobiDB-lite"/>
    </source>
</evidence>